<name>A0A9Q0JZI3_9MAGN</name>
<evidence type="ECO:0000256" key="3">
    <source>
        <dbReference type="ARBA" id="ARBA00023034"/>
    </source>
</evidence>
<evidence type="ECO:0000313" key="7">
    <source>
        <dbReference type="EMBL" id="KAJ4957661.1"/>
    </source>
</evidence>
<dbReference type="OrthoDB" id="118154at2759"/>
<keyword evidence="4" id="KW-0968">Cytoplasmic vesicle</keyword>
<dbReference type="AlphaFoldDB" id="A0A9Q0JZI3"/>
<dbReference type="GO" id="GO:0030136">
    <property type="term" value="C:clathrin-coated vesicle"/>
    <property type="evidence" value="ECO:0007669"/>
    <property type="project" value="UniProtKB-SubCell"/>
</dbReference>
<dbReference type="CDD" id="cd03572">
    <property type="entry name" value="ENTH_like_Tepsin"/>
    <property type="match status" value="1"/>
</dbReference>
<evidence type="ECO:0000259" key="6">
    <source>
        <dbReference type="PROSITE" id="PS50179"/>
    </source>
</evidence>
<comment type="subcellular location">
    <subcellularLocation>
        <location evidence="1">Cytoplasmic vesicle</location>
        <location evidence="1">Clathrin-coated vesicle</location>
    </subcellularLocation>
    <subcellularLocation>
        <location evidence="2">Golgi apparatus</location>
        <location evidence="2">trans-Golgi network</location>
    </subcellularLocation>
</comment>
<dbReference type="PROSITE" id="PS50179">
    <property type="entry name" value="VHS"/>
    <property type="match status" value="1"/>
</dbReference>
<evidence type="ECO:0000256" key="2">
    <source>
        <dbReference type="ARBA" id="ARBA00004601"/>
    </source>
</evidence>
<evidence type="ECO:0000313" key="8">
    <source>
        <dbReference type="Proteomes" id="UP001141806"/>
    </source>
</evidence>
<dbReference type="InterPro" id="IPR039273">
    <property type="entry name" value="TEPSIN"/>
</dbReference>
<feature type="domain" description="VHS" evidence="6">
    <location>
        <begin position="20"/>
        <end position="89"/>
    </location>
</feature>
<dbReference type="InterPro" id="IPR013809">
    <property type="entry name" value="ENTH"/>
</dbReference>
<proteinExistence type="predicted"/>
<dbReference type="EMBL" id="JAMYWD010000010">
    <property type="protein sequence ID" value="KAJ4957661.1"/>
    <property type="molecule type" value="Genomic_DNA"/>
</dbReference>
<dbReference type="InterPro" id="IPR002014">
    <property type="entry name" value="VHS_dom"/>
</dbReference>
<feature type="compositionally biased region" description="Low complexity" evidence="5">
    <location>
        <begin position="252"/>
        <end position="264"/>
    </location>
</feature>
<dbReference type="Pfam" id="PF01417">
    <property type="entry name" value="ENTH"/>
    <property type="match status" value="1"/>
</dbReference>
<feature type="region of interest" description="Disordered" evidence="5">
    <location>
        <begin position="541"/>
        <end position="570"/>
    </location>
</feature>
<protein>
    <recommendedName>
        <fullName evidence="6">VHS domain-containing protein</fullName>
    </recommendedName>
</protein>
<dbReference type="InterPro" id="IPR035802">
    <property type="entry name" value="ENTH/VHS_tepsin"/>
</dbReference>
<reference evidence="7" key="1">
    <citation type="journal article" date="2023" name="Plant J.">
        <title>The genome of the king protea, Protea cynaroides.</title>
        <authorList>
            <person name="Chang J."/>
            <person name="Duong T.A."/>
            <person name="Schoeman C."/>
            <person name="Ma X."/>
            <person name="Roodt D."/>
            <person name="Barker N."/>
            <person name="Li Z."/>
            <person name="Van de Peer Y."/>
            <person name="Mizrachi E."/>
        </authorList>
    </citation>
    <scope>NUCLEOTIDE SEQUENCE</scope>
    <source>
        <tissue evidence="7">Young leaves</tissue>
    </source>
</reference>
<dbReference type="Gene3D" id="1.25.40.90">
    <property type="match status" value="1"/>
</dbReference>
<gene>
    <name evidence="7" type="ORF">NE237_024772</name>
</gene>
<dbReference type="PANTHER" id="PTHR21514:SF0">
    <property type="entry name" value="AP-4 COMPLEX ACCESSORY SUBUNIT TEPSIN"/>
    <property type="match status" value="1"/>
</dbReference>
<keyword evidence="3" id="KW-0333">Golgi apparatus</keyword>
<feature type="compositionally biased region" description="Basic and acidic residues" evidence="5">
    <location>
        <begin position="213"/>
        <end position="225"/>
    </location>
</feature>
<dbReference type="GO" id="GO:0043130">
    <property type="term" value="F:ubiquitin binding"/>
    <property type="evidence" value="ECO:0007669"/>
    <property type="project" value="InterPro"/>
</dbReference>
<feature type="region of interest" description="Disordered" evidence="5">
    <location>
        <begin position="188"/>
        <end position="267"/>
    </location>
</feature>
<dbReference type="GO" id="GO:0032588">
    <property type="term" value="C:trans-Golgi network membrane"/>
    <property type="evidence" value="ECO:0007669"/>
    <property type="project" value="TreeGrafter"/>
</dbReference>
<dbReference type="SUPFAM" id="SSF48464">
    <property type="entry name" value="ENTH/VHS domain"/>
    <property type="match status" value="1"/>
</dbReference>
<dbReference type="GO" id="GO:0035091">
    <property type="term" value="F:phosphatidylinositol binding"/>
    <property type="evidence" value="ECO:0007669"/>
    <property type="project" value="InterPro"/>
</dbReference>
<evidence type="ECO:0000256" key="5">
    <source>
        <dbReference type="SAM" id="MobiDB-lite"/>
    </source>
</evidence>
<evidence type="ECO:0000256" key="4">
    <source>
        <dbReference type="ARBA" id="ARBA00023329"/>
    </source>
</evidence>
<accession>A0A9Q0JZI3</accession>
<dbReference type="InterPro" id="IPR008942">
    <property type="entry name" value="ENTH_VHS"/>
</dbReference>
<dbReference type="SMART" id="SM00288">
    <property type="entry name" value="VHS"/>
    <property type="match status" value="1"/>
</dbReference>
<organism evidence="7 8">
    <name type="scientific">Protea cynaroides</name>
    <dbReference type="NCBI Taxonomy" id="273540"/>
    <lineage>
        <taxon>Eukaryota</taxon>
        <taxon>Viridiplantae</taxon>
        <taxon>Streptophyta</taxon>
        <taxon>Embryophyta</taxon>
        <taxon>Tracheophyta</taxon>
        <taxon>Spermatophyta</taxon>
        <taxon>Magnoliopsida</taxon>
        <taxon>Proteales</taxon>
        <taxon>Proteaceae</taxon>
        <taxon>Protea</taxon>
    </lineage>
</organism>
<evidence type="ECO:0000256" key="1">
    <source>
        <dbReference type="ARBA" id="ARBA00004132"/>
    </source>
</evidence>
<dbReference type="PANTHER" id="PTHR21514">
    <property type="entry name" value="AP-4 COMPLEX ACCESSORY SUBUNIT TEPSIN"/>
    <property type="match status" value="1"/>
</dbReference>
<keyword evidence="8" id="KW-1185">Reference proteome</keyword>
<feature type="compositionally biased region" description="Polar residues" evidence="5">
    <location>
        <begin position="188"/>
        <end position="211"/>
    </location>
</feature>
<sequence>MDSSRRGVESYWRSRMIDAATSDEDKVTPVYKLEEICELLRSSHVSIVKEVSAFILKRLDHKSPIVKQKALRLIKYVVGKSGVEFRREMQRHSVAVRQLLHYKGQLDPLKGDALNKAVRDTAQEAISAIFAEEDSKPAPAEDFNKRIQGFGNTNFVMPSEDKKSFLSEVVGLGSASIKQGLSSITSAHSFKNSDNGSYKSPNLRRSLTIETDNPERYERFEHQSETRASSGISKNLGGGPWGQDSRGNMKESTNGNSGSSYSGSKTREERLLETIVTSGGVRLQPTRDAIQAFLVEASKLDAIALSYALESKLQSPMWQARMKAACVLESILRKKDDAHFSTVAIYFSENKDSVMGCSESPQASLREKANKVLSLLDGEQNVGVNHLSEKPSIVKDKAATVVQMPDLIDTGDAIDSYRKDDYTEMQSGQSVADLMTPTTSSTDDLFGDGLIDVSSGQLKNDDNNPFAGVSFHMPEDAENVSDLFSGLTVDESQVPNDNLLPVNKNRSEILDIFGPNAEVLQDPISHKKGVNDIMADLSTSNGKIRDNEQQHSFSDGTHSNPSTQSSHPVANDAINGLIRPQMVGMNPNAVFPSDPLQYGLSPHIMFNPAFASQPMNYGMMGNYIAQQQLLATMSNFQQLGNLSGQGNVTLGHVTANSGEGGYASPLPDIFHPNVPMQAQSALMNSSKKEETKAFDFISGHLSAARDPEYSVSNLSLVSRHKTKSRLVLSSNTVEGYHWEREDFNAQINGQVSGVLLLDCTWSATDVFSIDSPCGLSHQMPLVGALD</sequence>
<dbReference type="Proteomes" id="UP001141806">
    <property type="component" value="Unassembled WGS sequence"/>
</dbReference>
<comment type="caution">
    <text evidence="7">The sequence shown here is derived from an EMBL/GenBank/DDBJ whole genome shotgun (WGS) entry which is preliminary data.</text>
</comment>
<feature type="compositionally biased region" description="Polar residues" evidence="5">
    <location>
        <begin position="550"/>
        <end position="568"/>
    </location>
</feature>